<organism evidence="2 3">
    <name type="scientific">Gymnopus androsaceus JB14</name>
    <dbReference type="NCBI Taxonomy" id="1447944"/>
    <lineage>
        <taxon>Eukaryota</taxon>
        <taxon>Fungi</taxon>
        <taxon>Dikarya</taxon>
        <taxon>Basidiomycota</taxon>
        <taxon>Agaricomycotina</taxon>
        <taxon>Agaricomycetes</taxon>
        <taxon>Agaricomycetidae</taxon>
        <taxon>Agaricales</taxon>
        <taxon>Marasmiineae</taxon>
        <taxon>Omphalotaceae</taxon>
        <taxon>Gymnopus</taxon>
    </lineage>
</organism>
<dbReference type="AlphaFoldDB" id="A0A6A4H970"/>
<dbReference type="OrthoDB" id="2752996at2759"/>
<dbReference type="EMBL" id="ML769553">
    <property type="protein sequence ID" value="KAE9394273.1"/>
    <property type="molecule type" value="Genomic_DNA"/>
</dbReference>
<accession>A0A6A4H970</accession>
<proteinExistence type="predicted"/>
<name>A0A6A4H970_9AGAR</name>
<gene>
    <name evidence="2" type="ORF">BT96DRAFT_1048432</name>
</gene>
<dbReference type="GO" id="GO:0004523">
    <property type="term" value="F:RNA-DNA hybrid ribonuclease activity"/>
    <property type="evidence" value="ECO:0007669"/>
    <property type="project" value="InterPro"/>
</dbReference>
<sequence length="367" mass="41690">MYRLSLGHESVQKNDDLTIHSDSQTYVNGLTKHLAKWEDEGYINSENTELLQATVVSLRKREAVTTLHWVKGHSGIEGNEKADELANEGRLKEDCDEFNLNIEQNFQLSGAKLCKITQSLAYKFIRQKKMKTLTYRIALDRRATRMGIGRAKACASEICGKTPTEGMLWKSLRHKDLGRKVRYFLWMTAHGGYKVGEYWNSIPGYETRGICQHCGTSESMEHILFECEAPGQKEIWEQTEKLWDNKPTPWIKPQFGILLSCGLTDFKDTDGNRIPGDSRLYRIVVSESAYLIWKMRNERVINERDPLPSRGVINRWLWTINSRLGTDLVLTSRKFASAKPGWSPEISRAPGASGAAGARCTAANIIM</sequence>
<dbReference type="Proteomes" id="UP000799118">
    <property type="component" value="Unassembled WGS sequence"/>
</dbReference>
<evidence type="ECO:0000259" key="1">
    <source>
        <dbReference type="PROSITE" id="PS50879"/>
    </source>
</evidence>
<dbReference type="PROSITE" id="PS50879">
    <property type="entry name" value="RNASE_H_1"/>
    <property type="match status" value="1"/>
</dbReference>
<dbReference type="SUPFAM" id="SSF53098">
    <property type="entry name" value="Ribonuclease H-like"/>
    <property type="match status" value="1"/>
</dbReference>
<reference evidence="2" key="1">
    <citation type="journal article" date="2019" name="Environ. Microbiol.">
        <title>Fungal ecological strategies reflected in gene transcription - a case study of two litter decomposers.</title>
        <authorList>
            <person name="Barbi F."/>
            <person name="Kohler A."/>
            <person name="Barry K."/>
            <person name="Baskaran P."/>
            <person name="Daum C."/>
            <person name="Fauchery L."/>
            <person name="Ihrmark K."/>
            <person name="Kuo A."/>
            <person name="LaButti K."/>
            <person name="Lipzen A."/>
            <person name="Morin E."/>
            <person name="Grigoriev I.V."/>
            <person name="Henrissat B."/>
            <person name="Lindahl B."/>
            <person name="Martin F."/>
        </authorList>
    </citation>
    <scope>NUCLEOTIDE SEQUENCE</scope>
    <source>
        <strain evidence="2">JB14</strain>
    </source>
</reference>
<dbReference type="GO" id="GO:0003676">
    <property type="term" value="F:nucleic acid binding"/>
    <property type="evidence" value="ECO:0007669"/>
    <property type="project" value="InterPro"/>
</dbReference>
<evidence type="ECO:0000313" key="2">
    <source>
        <dbReference type="EMBL" id="KAE9394273.1"/>
    </source>
</evidence>
<feature type="domain" description="RNase H type-1" evidence="1">
    <location>
        <begin position="1"/>
        <end position="91"/>
    </location>
</feature>
<protein>
    <recommendedName>
        <fullName evidence="1">RNase H type-1 domain-containing protein</fullName>
    </recommendedName>
</protein>
<dbReference type="Gene3D" id="3.30.420.10">
    <property type="entry name" value="Ribonuclease H-like superfamily/Ribonuclease H"/>
    <property type="match status" value="1"/>
</dbReference>
<dbReference type="Pfam" id="PF00075">
    <property type="entry name" value="RNase_H"/>
    <property type="match status" value="1"/>
</dbReference>
<evidence type="ECO:0000313" key="3">
    <source>
        <dbReference type="Proteomes" id="UP000799118"/>
    </source>
</evidence>
<keyword evidence="3" id="KW-1185">Reference proteome</keyword>
<dbReference type="InterPro" id="IPR012337">
    <property type="entry name" value="RNaseH-like_sf"/>
</dbReference>
<dbReference type="InterPro" id="IPR036397">
    <property type="entry name" value="RNaseH_sf"/>
</dbReference>
<dbReference type="InterPro" id="IPR002156">
    <property type="entry name" value="RNaseH_domain"/>
</dbReference>